<reference key="1">
    <citation type="submission" date="2010-11" db="EMBL/GenBank/DDBJ databases">
        <title>The complete sequence of chromosome of Isophaera pallida ATCC 43644.</title>
        <authorList>
            <consortium name="US DOE Joint Genome Institute (JGI-PGF)"/>
            <person name="Lucas S."/>
            <person name="Copeland A."/>
            <person name="Lapidus A."/>
            <person name="Bruce D."/>
            <person name="Goodwin L."/>
            <person name="Pitluck S."/>
            <person name="Kyrpides N."/>
            <person name="Mavromatis K."/>
            <person name="Pagani I."/>
            <person name="Ivanova N."/>
            <person name="Saunders E."/>
            <person name="Brettin T."/>
            <person name="Detter J.C."/>
            <person name="Han C."/>
            <person name="Tapia R."/>
            <person name="Land M."/>
            <person name="Hauser L."/>
            <person name="Markowitz V."/>
            <person name="Cheng J.-F."/>
            <person name="Hugenholtz P."/>
            <person name="Woyke T."/>
            <person name="Wu D."/>
            <person name="Eisen J.A."/>
        </authorList>
    </citation>
    <scope>NUCLEOTIDE SEQUENCE</scope>
    <source>
        <strain>ATCC 43644</strain>
    </source>
</reference>
<keyword evidence="3" id="KW-1185">Reference proteome</keyword>
<evidence type="ECO:0000256" key="1">
    <source>
        <dbReference type="SAM" id="MobiDB-lite"/>
    </source>
</evidence>
<proteinExistence type="predicted"/>
<accession>E8R1T3</accession>
<name>E8R1T3_ISOPI</name>
<sequence length="104" mass="11490">MDRPPSHPSPPPSAATTSSEASSEPQRRTSRVLQRLLAMADSYYHDGAINQAQEIYFDLITNHGDSVEAGLAEERLMALARLRELAGEPRAARAIYDRLLKLNS</sequence>
<dbReference type="eggNOG" id="ENOG5033P0S">
    <property type="taxonomic scope" value="Bacteria"/>
</dbReference>
<dbReference type="Proteomes" id="UP000008631">
    <property type="component" value="Chromosome"/>
</dbReference>
<dbReference type="RefSeq" id="WP_013563644.1">
    <property type="nucleotide sequence ID" value="NC_014962.1"/>
</dbReference>
<dbReference type="AlphaFoldDB" id="E8R1T3"/>
<dbReference type="STRING" id="575540.Isop_0764"/>
<dbReference type="KEGG" id="ipa:Isop_0764"/>
<organism evidence="2 3">
    <name type="scientific">Isosphaera pallida (strain ATCC 43644 / DSM 9630 / IS1B)</name>
    <dbReference type="NCBI Taxonomy" id="575540"/>
    <lineage>
        <taxon>Bacteria</taxon>
        <taxon>Pseudomonadati</taxon>
        <taxon>Planctomycetota</taxon>
        <taxon>Planctomycetia</taxon>
        <taxon>Isosphaerales</taxon>
        <taxon>Isosphaeraceae</taxon>
        <taxon>Isosphaera</taxon>
    </lineage>
</organism>
<dbReference type="HOGENOM" id="CLU_2246327_0_0_0"/>
<dbReference type="InParanoid" id="E8R1T3"/>
<evidence type="ECO:0000313" key="2">
    <source>
        <dbReference type="EMBL" id="ADV61355.1"/>
    </source>
</evidence>
<feature type="compositionally biased region" description="Pro residues" evidence="1">
    <location>
        <begin position="1"/>
        <end position="13"/>
    </location>
</feature>
<dbReference type="InterPro" id="IPR011990">
    <property type="entry name" value="TPR-like_helical_dom_sf"/>
</dbReference>
<protein>
    <recommendedName>
        <fullName evidence="4">Bacterial transcriptional activator domain-containing protein</fullName>
    </recommendedName>
</protein>
<reference evidence="2 3" key="2">
    <citation type="journal article" date="2011" name="Stand. Genomic Sci.">
        <title>Complete genome sequence of Isosphaera pallida type strain (IS1B).</title>
        <authorList>
            <consortium name="US DOE Joint Genome Institute (JGI-PGF)"/>
            <person name="Goker M."/>
            <person name="Cleland D."/>
            <person name="Saunders E."/>
            <person name="Lapidus A."/>
            <person name="Nolan M."/>
            <person name="Lucas S."/>
            <person name="Hammon N."/>
            <person name="Deshpande S."/>
            <person name="Cheng J.F."/>
            <person name="Tapia R."/>
            <person name="Han C."/>
            <person name="Goodwin L."/>
            <person name="Pitluck S."/>
            <person name="Liolios K."/>
            <person name="Pagani I."/>
            <person name="Ivanova N."/>
            <person name="Mavromatis K."/>
            <person name="Pati A."/>
            <person name="Chen A."/>
            <person name="Palaniappan K."/>
            <person name="Land M."/>
            <person name="Hauser L."/>
            <person name="Chang Y.J."/>
            <person name="Jeffries C.D."/>
            <person name="Detter J.C."/>
            <person name="Beck B."/>
            <person name="Woyke T."/>
            <person name="Bristow J."/>
            <person name="Eisen J.A."/>
            <person name="Markowitz V."/>
            <person name="Hugenholtz P."/>
            <person name="Kyrpides N.C."/>
            <person name="Klenk H.P."/>
        </authorList>
    </citation>
    <scope>NUCLEOTIDE SEQUENCE [LARGE SCALE GENOMIC DNA]</scope>
    <source>
        <strain evidence="3">ATCC 43644 / DSM 9630 / IS1B</strain>
    </source>
</reference>
<feature type="region of interest" description="Disordered" evidence="1">
    <location>
        <begin position="1"/>
        <end position="30"/>
    </location>
</feature>
<dbReference type="EMBL" id="CP002353">
    <property type="protein sequence ID" value="ADV61355.1"/>
    <property type="molecule type" value="Genomic_DNA"/>
</dbReference>
<feature type="compositionally biased region" description="Low complexity" evidence="1">
    <location>
        <begin position="14"/>
        <end position="24"/>
    </location>
</feature>
<gene>
    <name evidence="2" type="ordered locus">Isop_0764</name>
</gene>
<evidence type="ECO:0000313" key="3">
    <source>
        <dbReference type="Proteomes" id="UP000008631"/>
    </source>
</evidence>
<evidence type="ECO:0008006" key="4">
    <source>
        <dbReference type="Google" id="ProtNLM"/>
    </source>
</evidence>
<dbReference type="Gene3D" id="1.25.40.10">
    <property type="entry name" value="Tetratricopeptide repeat domain"/>
    <property type="match status" value="1"/>
</dbReference>